<dbReference type="RefSeq" id="WP_323278780.1">
    <property type="nucleotide sequence ID" value="NZ_JAYGGQ010000006.1"/>
</dbReference>
<comment type="caution">
    <text evidence="1">The sequence shown here is derived from an EMBL/GenBank/DDBJ whole genome shotgun (WGS) entry which is preliminary data.</text>
</comment>
<name>A0ABU5T5H8_9MICC</name>
<proteinExistence type="predicted"/>
<dbReference type="Proteomes" id="UP001304769">
    <property type="component" value="Unassembled WGS sequence"/>
</dbReference>
<dbReference type="InterPro" id="IPR008928">
    <property type="entry name" value="6-hairpin_glycosidase_sf"/>
</dbReference>
<protein>
    <submittedName>
        <fullName evidence="1">Glycoside hydrolase family 76 protein</fullName>
    </submittedName>
</protein>
<dbReference type="InterPro" id="IPR053169">
    <property type="entry name" value="MUG_Protein"/>
</dbReference>
<evidence type="ECO:0000313" key="1">
    <source>
        <dbReference type="EMBL" id="MEA5454923.1"/>
    </source>
</evidence>
<keyword evidence="2" id="KW-1185">Reference proteome</keyword>
<reference evidence="1 2" key="1">
    <citation type="submission" date="2023-12" db="EMBL/GenBank/DDBJ databases">
        <title>Sinomonas terricola sp. nov, isolated from litchi orchard soil in Guangdong, PR China.</title>
        <authorList>
            <person name="Jiaxin W."/>
            <person name="Yang Z."/>
            <person name="Honghui Z."/>
        </authorList>
    </citation>
    <scope>NUCLEOTIDE SEQUENCE [LARGE SCALE GENOMIC DNA]</scope>
    <source>
        <strain evidence="1 2">JGH33</strain>
    </source>
</reference>
<dbReference type="PANTHER" id="PTHR47791">
    <property type="entry name" value="MEIOTICALLY UP-REGULATED GENE 191 PROTEIN"/>
    <property type="match status" value="1"/>
</dbReference>
<dbReference type="Gene3D" id="1.50.10.20">
    <property type="match status" value="1"/>
</dbReference>
<keyword evidence="1" id="KW-0378">Hydrolase</keyword>
<dbReference type="SUPFAM" id="SSF48208">
    <property type="entry name" value="Six-hairpin glycosidases"/>
    <property type="match status" value="1"/>
</dbReference>
<sequence length="379" mass="41187">MTADEPSDRAARADWAARADAAAKAVTGQFGHRLLGIPGTWLAGVELPRARPQLPWSEWHYWWQAHVLDCLVDAAIRERATLPHASGAEPPSFALARRLVHTIRLRNFGAFGNLFFDDMAWLALAAGRVDALSRDVRGAGFGAARRASDALCRRLSGGDTRELGGGMWWSAKRDYKNTAATGPAALCFARRAKDGDRRRAQALVDWLYAALFDPAQGLFLDGIHAHRGNRRQGKPDETASLNRDVWTYNQGPVLGALLELGDDDPDSALQAQGNLARAAQLIDAIDRGLAQDGILRSDGAAGDPALFRGILTRYLALAARDRRLPEDARGVARRLVLATADAAWTASAWRESSILSARLSAWMTLEAAWSASQTPPRSN</sequence>
<dbReference type="PANTHER" id="PTHR47791:SF3">
    <property type="entry name" value="MEIOTICALLY UP-REGULATED GENE 191 PROTEIN"/>
    <property type="match status" value="1"/>
</dbReference>
<evidence type="ECO:0000313" key="2">
    <source>
        <dbReference type="Proteomes" id="UP001304769"/>
    </source>
</evidence>
<dbReference type="Pfam" id="PF03663">
    <property type="entry name" value="Glyco_hydro_76"/>
    <property type="match status" value="1"/>
</dbReference>
<accession>A0ABU5T5H8</accession>
<dbReference type="GO" id="GO:0016787">
    <property type="term" value="F:hydrolase activity"/>
    <property type="evidence" value="ECO:0007669"/>
    <property type="project" value="UniProtKB-KW"/>
</dbReference>
<gene>
    <name evidence="1" type="ORF">SPF06_09345</name>
</gene>
<dbReference type="EMBL" id="JAYGGQ010000006">
    <property type="protein sequence ID" value="MEA5454923.1"/>
    <property type="molecule type" value="Genomic_DNA"/>
</dbReference>
<dbReference type="InterPro" id="IPR005198">
    <property type="entry name" value="Glyco_hydro_76"/>
</dbReference>
<organism evidence="1 2">
    <name type="scientific">Sinomonas terricola</name>
    <dbReference type="NCBI Taxonomy" id="3110330"/>
    <lineage>
        <taxon>Bacteria</taxon>
        <taxon>Bacillati</taxon>
        <taxon>Actinomycetota</taxon>
        <taxon>Actinomycetes</taxon>
        <taxon>Micrococcales</taxon>
        <taxon>Micrococcaceae</taxon>
        <taxon>Sinomonas</taxon>
    </lineage>
</organism>